<reference evidence="2" key="2">
    <citation type="submission" date="2023-05" db="EMBL/GenBank/DDBJ databases">
        <authorList>
            <consortium name="Lawrence Berkeley National Laboratory"/>
            <person name="Steindorff A."/>
            <person name="Hensen N."/>
            <person name="Bonometti L."/>
            <person name="Westerberg I."/>
            <person name="Brannstrom I.O."/>
            <person name="Guillou S."/>
            <person name="Cros-Aarteil S."/>
            <person name="Calhoun S."/>
            <person name="Haridas S."/>
            <person name="Kuo A."/>
            <person name="Mondo S."/>
            <person name="Pangilinan J."/>
            <person name="Riley R."/>
            <person name="Labutti K."/>
            <person name="Andreopoulos B."/>
            <person name="Lipzen A."/>
            <person name="Chen C."/>
            <person name="Yanf M."/>
            <person name="Daum C."/>
            <person name="Ng V."/>
            <person name="Clum A."/>
            <person name="Ohm R."/>
            <person name="Martin F."/>
            <person name="Silar P."/>
            <person name="Natvig D."/>
            <person name="Lalanne C."/>
            <person name="Gautier V."/>
            <person name="Ament-Velasquez S.L."/>
            <person name="Kruys A."/>
            <person name="Hutchinson M.I."/>
            <person name="Powell A.J."/>
            <person name="Barry K."/>
            <person name="Miller A.N."/>
            <person name="Grigoriev I.V."/>
            <person name="Debuchy R."/>
            <person name="Gladieux P."/>
            <person name="Thoren M.H."/>
            <person name="Johannesson H."/>
        </authorList>
    </citation>
    <scope>NUCLEOTIDE SEQUENCE</scope>
    <source>
        <strain evidence="2">CBS 123565</strain>
    </source>
</reference>
<comment type="caution">
    <text evidence="2">The sequence shown here is derived from an EMBL/GenBank/DDBJ whole genome shotgun (WGS) entry which is preliminary data.</text>
</comment>
<protein>
    <submittedName>
        <fullName evidence="2">Uncharacterized protein</fullName>
    </submittedName>
</protein>
<dbReference type="EMBL" id="MU853422">
    <property type="protein sequence ID" value="KAK4131716.1"/>
    <property type="molecule type" value="Genomic_DNA"/>
</dbReference>
<keyword evidence="3" id="KW-1185">Reference proteome</keyword>
<dbReference type="AlphaFoldDB" id="A0AAN6UHF2"/>
<name>A0AAN6UHF2_9PEZI</name>
<sequence length="285" mass="31907">MEVRWWETARRRRLSCDTKKRSPQRSQHMRGGGGGWPKNLAACQGPSTCCSLRSWRSNTTAQTDRQTDRQRLAVYAARRASQANWPRICKYPHRISHAHKVGIRPFAHPARGALRDEWATIVRPSRRQPPWHDGELIRICLAGSGGIKTNRATTARRIASNSTRDTHPPPANNHTCMYVADSQREHDTTVFCVHAYSVCMYMRMVISSRPRSLLLSPPTSHAGDKQDNPKQNNSRKKKKSDKENGAPPATPETPCPVCLSVCLSVIPAIPAIHHGQPTVPAVGRR</sequence>
<feature type="region of interest" description="Disordered" evidence="1">
    <location>
        <begin position="213"/>
        <end position="254"/>
    </location>
</feature>
<gene>
    <name evidence="2" type="ORF">BT67DRAFT_149063</name>
</gene>
<accession>A0AAN6UHF2</accession>
<dbReference type="Proteomes" id="UP001304895">
    <property type="component" value="Unassembled WGS sequence"/>
</dbReference>
<feature type="region of interest" description="Disordered" evidence="1">
    <location>
        <begin position="16"/>
        <end position="38"/>
    </location>
</feature>
<feature type="region of interest" description="Disordered" evidence="1">
    <location>
        <begin position="155"/>
        <end position="174"/>
    </location>
</feature>
<evidence type="ECO:0000256" key="1">
    <source>
        <dbReference type="SAM" id="MobiDB-lite"/>
    </source>
</evidence>
<evidence type="ECO:0000313" key="2">
    <source>
        <dbReference type="EMBL" id="KAK4131716.1"/>
    </source>
</evidence>
<evidence type="ECO:0000313" key="3">
    <source>
        <dbReference type="Proteomes" id="UP001304895"/>
    </source>
</evidence>
<proteinExistence type="predicted"/>
<organism evidence="2 3">
    <name type="scientific">Trichocladium antarcticum</name>
    <dbReference type="NCBI Taxonomy" id="1450529"/>
    <lineage>
        <taxon>Eukaryota</taxon>
        <taxon>Fungi</taxon>
        <taxon>Dikarya</taxon>
        <taxon>Ascomycota</taxon>
        <taxon>Pezizomycotina</taxon>
        <taxon>Sordariomycetes</taxon>
        <taxon>Sordariomycetidae</taxon>
        <taxon>Sordariales</taxon>
        <taxon>Chaetomiaceae</taxon>
        <taxon>Trichocladium</taxon>
    </lineage>
</organism>
<reference evidence="2" key="1">
    <citation type="journal article" date="2023" name="Mol. Phylogenet. Evol.">
        <title>Genome-scale phylogeny and comparative genomics of the fungal order Sordariales.</title>
        <authorList>
            <person name="Hensen N."/>
            <person name="Bonometti L."/>
            <person name="Westerberg I."/>
            <person name="Brannstrom I.O."/>
            <person name="Guillou S."/>
            <person name="Cros-Aarteil S."/>
            <person name="Calhoun S."/>
            <person name="Haridas S."/>
            <person name="Kuo A."/>
            <person name="Mondo S."/>
            <person name="Pangilinan J."/>
            <person name="Riley R."/>
            <person name="LaButti K."/>
            <person name="Andreopoulos B."/>
            <person name="Lipzen A."/>
            <person name="Chen C."/>
            <person name="Yan M."/>
            <person name="Daum C."/>
            <person name="Ng V."/>
            <person name="Clum A."/>
            <person name="Steindorff A."/>
            <person name="Ohm R.A."/>
            <person name="Martin F."/>
            <person name="Silar P."/>
            <person name="Natvig D.O."/>
            <person name="Lalanne C."/>
            <person name="Gautier V."/>
            <person name="Ament-Velasquez S.L."/>
            <person name="Kruys A."/>
            <person name="Hutchinson M.I."/>
            <person name="Powell A.J."/>
            <person name="Barry K."/>
            <person name="Miller A.N."/>
            <person name="Grigoriev I.V."/>
            <person name="Debuchy R."/>
            <person name="Gladieux P."/>
            <person name="Hiltunen Thoren M."/>
            <person name="Johannesson H."/>
        </authorList>
    </citation>
    <scope>NUCLEOTIDE SEQUENCE</scope>
    <source>
        <strain evidence="2">CBS 123565</strain>
    </source>
</reference>